<dbReference type="Proteomes" id="UP001056120">
    <property type="component" value="Linkage Group LG08"/>
</dbReference>
<proteinExistence type="predicted"/>
<dbReference type="EMBL" id="CM042025">
    <property type="protein sequence ID" value="KAI3807551.1"/>
    <property type="molecule type" value="Genomic_DNA"/>
</dbReference>
<organism evidence="1 2">
    <name type="scientific">Smallanthus sonchifolius</name>
    <dbReference type="NCBI Taxonomy" id="185202"/>
    <lineage>
        <taxon>Eukaryota</taxon>
        <taxon>Viridiplantae</taxon>
        <taxon>Streptophyta</taxon>
        <taxon>Embryophyta</taxon>
        <taxon>Tracheophyta</taxon>
        <taxon>Spermatophyta</taxon>
        <taxon>Magnoliopsida</taxon>
        <taxon>eudicotyledons</taxon>
        <taxon>Gunneridae</taxon>
        <taxon>Pentapetalae</taxon>
        <taxon>asterids</taxon>
        <taxon>campanulids</taxon>
        <taxon>Asterales</taxon>
        <taxon>Asteraceae</taxon>
        <taxon>Asteroideae</taxon>
        <taxon>Heliantheae alliance</taxon>
        <taxon>Millerieae</taxon>
        <taxon>Smallanthus</taxon>
    </lineage>
</organism>
<evidence type="ECO:0000313" key="1">
    <source>
        <dbReference type="EMBL" id="KAI3807551.1"/>
    </source>
</evidence>
<gene>
    <name evidence="1" type="ORF">L1987_23481</name>
</gene>
<protein>
    <submittedName>
        <fullName evidence="1">Uncharacterized protein</fullName>
    </submittedName>
</protein>
<sequence>MTKDHDRIPQRAKSPPPVAKVVGFISGGSDICGTSYSAAKRNAKEAKTEKGDRPIKTSSLTEEKVICFDEDYKNNVQDPHHDGLVITQYIANHFIRRILIDGGSSVNIIKHEVLKRMVIPDSEIISKSSVLVGFSGKVKNTVGEIKLPIYIEGVNSIQKFCVIDSLSCYNIILGRPWIHDMKAVPSTYHQCVKMPTPWRVVKINSDQQKAKECYTSSMKSFAKNRQA</sequence>
<evidence type="ECO:0000313" key="2">
    <source>
        <dbReference type="Proteomes" id="UP001056120"/>
    </source>
</evidence>
<accession>A0ACB9IJ83</accession>
<name>A0ACB9IJ83_9ASTR</name>
<reference evidence="2" key="1">
    <citation type="journal article" date="2022" name="Mol. Ecol. Resour.">
        <title>The genomes of chicory, endive, great burdock and yacon provide insights into Asteraceae palaeo-polyploidization history and plant inulin production.</title>
        <authorList>
            <person name="Fan W."/>
            <person name="Wang S."/>
            <person name="Wang H."/>
            <person name="Wang A."/>
            <person name="Jiang F."/>
            <person name="Liu H."/>
            <person name="Zhao H."/>
            <person name="Xu D."/>
            <person name="Zhang Y."/>
        </authorList>
    </citation>
    <scope>NUCLEOTIDE SEQUENCE [LARGE SCALE GENOMIC DNA]</scope>
    <source>
        <strain evidence="2">cv. Yunnan</strain>
    </source>
</reference>
<reference evidence="1 2" key="2">
    <citation type="journal article" date="2022" name="Mol. Ecol. Resour.">
        <title>The genomes of chicory, endive, great burdock and yacon provide insights into Asteraceae paleo-polyploidization history and plant inulin production.</title>
        <authorList>
            <person name="Fan W."/>
            <person name="Wang S."/>
            <person name="Wang H."/>
            <person name="Wang A."/>
            <person name="Jiang F."/>
            <person name="Liu H."/>
            <person name="Zhao H."/>
            <person name="Xu D."/>
            <person name="Zhang Y."/>
        </authorList>
    </citation>
    <scope>NUCLEOTIDE SEQUENCE [LARGE SCALE GENOMIC DNA]</scope>
    <source>
        <strain evidence="2">cv. Yunnan</strain>
        <tissue evidence="1">Leaves</tissue>
    </source>
</reference>
<comment type="caution">
    <text evidence="1">The sequence shown here is derived from an EMBL/GenBank/DDBJ whole genome shotgun (WGS) entry which is preliminary data.</text>
</comment>
<keyword evidence="2" id="KW-1185">Reference proteome</keyword>